<evidence type="ECO:0000313" key="9">
    <source>
        <dbReference type="EMBL" id="MBA0128195.1"/>
    </source>
</evidence>
<feature type="transmembrane region" description="Helical" evidence="7">
    <location>
        <begin position="153"/>
        <end position="179"/>
    </location>
</feature>
<feature type="transmembrane region" description="Helical" evidence="7">
    <location>
        <begin position="95"/>
        <end position="117"/>
    </location>
</feature>
<sequence length="479" mass="48305">MTSDGDGSDSAGCPATDAAAPVARTRWSAVVTFGVATLLVTSELSMAAFALPLVAAELGVDPASTTWVVLAYSLPLAALALPAGRWIDQADLRSVFVFSLLVIGGASVAAAAAPVFWTLLAARVVQGAASALYLAAYLPVVTSAVRSDHHGRAISYISTIMMLGSIALAPLGGFVAAAWGWRALFLVKVPLLVAIALAGFRAIPHSGSEGRRALPRPDRSQLTDVVLLGSAITAALLAVEQVEQLDRWAVAGALGVAALALLALWARTSTSRPVLTLVGRLALGLPALALLLTAATVGLPVYSLPFFISEVMGQSPDLLGLAMLFFMGAAALFTPLAGTLADRYGPSPVAISGGIVTALGVLSLLTLTADAGVIDLGWRLGLLGSGIGLFSPPAMTAILHAAPEGQAGAAGGVTNLARTLGTTIGPAIAALAWTIGGGSTPGFNTSVIVLAVCTLLGIVAMTVTWTRAPVRGESAPATG</sequence>
<feature type="transmembrane region" description="Helical" evidence="7">
    <location>
        <begin position="66"/>
        <end position="83"/>
    </location>
</feature>
<keyword evidence="10" id="KW-1185">Reference proteome</keyword>
<dbReference type="InterPro" id="IPR020846">
    <property type="entry name" value="MFS_dom"/>
</dbReference>
<dbReference type="PROSITE" id="PS50850">
    <property type="entry name" value="MFS"/>
    <property type="match status" value="1"/>
</dbReference>
<comment type="caution">
    <text evidence="9">The sequence shown here is derived from an EMBL/GenBank/DDBJ whole genome shotgun (WGS) entry which is preliminary data.</text>
</comment>
<dbReference type="GO" id="GO:0005886">
    <property type="term" value="C:plasma membrane"/>
    <property type="evidence" value="ECO:0007669"/>
    <property type="project" value="UniProtKB-SubCell"/>
</dbReference>
<feature type="transmembrane region" description="Helical" evidence="7">
    <location>
        <begin position="447"/>
        <end position="465"/>
    </location>
</feature>
<feature type="transmembrane region" description="Helical" evidence="7">
    <location>
        <begin position="123"/>
        <end position="141"/>
    </location>
</feature>
<feature type="transmembrane region" description="Helical" evidence="7">
    <location>
        <begin position="248"/>
        <end position="265"/>
    </location>
</feature>
<keyword evidence="6 7" id="KW-0472">Membrane</keyword>
<dbReference type="SUPFAM" id="SSF103473">
    <property type="entry name" value="MFS general substrate transporter"/>
    <property type="match status" value="1"/>
</dbReference>
<feature type="transmembrane region" description="Helical" evidence="7">
    <location>
        <begin position="349"/>
        <end position="369"/>
    </location>
</feature>
<dbReference type="InterPro" id="IPR036259">
    <property type="entry name" value="MFS_trans_sf"/>
</dbReference>
<dbReference type="Proteomes" id="UP000582974">
    <property type="component" value="Unassembled WGS sequence"/>
</dbReference>
<accession>A0A838AGC6</accession>
<keyword evidence="5 7" id="KW-1133">Transmembrane helix</keyword>
<feature type="transmembrane region" description="Helical" evidence="7">
    <location>
        <begin position="185"/>
        <end position="204"/>
    </location>
</feature>
<evidence type="ECO:0000313" key="10">
    <source>
        <dbReference type="Proteomes" id="UP000582974"/>
    </source>
</evidence>
<protein>
    <submittedName>
        <fullName evidence="9">MFS transporter</fullName>
    </submittedName>
</protein>
<proteinExistence type="predicted"/>
<keyword evidence="2" id="KW-0813">Transport</keyword>
<organism evidence="9 10">
    <name type="scientific">Haloechinothrix aidingensis</name>
    <dbReference type="NCBI Taxonomy" id="2752311"/>
    <lineage>
        <taxon>Bacteria</taxon>
        <taxon>Bacillati</taxon>
        <taxon>Actinomycetota</taxon>
        <taxon>Actinomycetes</taxon>
        <taxon>Pseudonocardiales</taxon>
        <taxon>Pseudonocardiaceae</taxon>
        <taxon>Haloechinothrix</taxon>
    </lineage>
</organism>
<evidence type="ECO:0000256" key="3">
    <source>
        <dbReference type="ARBA" id="ARBA00022475"/>
    </source>
</evidence>
<dbReference type="PANTHER" id="PTHR42718">
    <property type="entry name" value="MAJOR FACILITATOR SUPERFAMILY MULTIDRUG TRANSPORTER MFSC"/>
    <property type="match status" value="1"/>
</dbReference>
<keyword evidence="4 7" id="KW-0812">Transmembrane</keyword>
<gene>
    <name evidence="9" type="ORF">H0B56_21840</name>
</gene>
<evidence type="ECO:0000256" key="4">
    <source>
        <dbReference type="ARBA" id="ARBA00022692"/>
    </source>
</evidence>
<evidence type="ECO:0000256" key="1">
    <source>
        <dbReference type="ARBA" id="ARBA00004651"/>
    </source>
</evidence>
<dbReference type="Gene3D" id="1.20.1250.20">
    <property type="entry name" value="MFS general substrate transporter like domains"/>
    <property type="match status" value="2"/>
</dbReference>
<comment type="subcellular location">
    <subcellularLocation>
        <location evidence="1">Cell membrane</location>
        <topology evidence="1">Multi-pass membrane protein</topology>
    </subcellularLocation>
</comment>
<evidence type="ECO:0000256" key="7">
    <source>
        <dbReference type="SAM" id="Phobius"/>
    </source>
</evidence>
<feature type="transmembrane region" description="Helical" evidence="7">
    <location>
        <begin position="277"/>
        <end position="298"/>
    </location>
</feature>
<feature type="transmembrane region" description="Helical" evidence="7">
    <location>
        <begin position="415"/>
        <end position="435"/>
    </location>
</feature>
<feature type="transmembrane region" description="Helical" evidence="7">
    <location>
        <begin position="381"/>
        <end position="403"/>
    </location>
</feature>
<evidence type="ECO:0000259" key="8">
    <source>
        <dbReference type="PROSITE" id="PS50850"/>
    </source>
</evidence>
<dbReference type="AlphaFoldDB" id="A0A838AGC6"/>
<dbReference type="RefSeq" id="WP_180895003.1">
    <property type="nucleotide sequence ID" value="NZ_JACCKD010000010.1"/>
</dbReference>
<feature type="domain" description="Major facilitator superfamily (MFS) profile" evidence="8">
    <location>
        <begin position="29"/>
        <end position="469"/>
    </location>
</feature>
<name>A0A838AGC6_9PSEU</name>
<evidence type="ECO:0000256" key="6">
    <source>
        <dbReference type="ARBA" id="ARBA00023136"/>
    </source>
</evidence>
<evidence type="ECO:0000256" key="5">
    <source>
        <dbReference type="ARBA" id="ARBA00022989"/>
    </source>
</evidence>
<dbReference type="Pfam" id="PF07690">
    <property type="entry name" value="MFS_1"/>
    <property type="match status" value="1"/>
</dbReference>
<dbReference type="PANTHER" id="PTHR42718:SF46">
    <property type="entry name" value="BLR6921 PROTEIN"/>
    <property type="match status" value="1"/>
</dbReference>
<keyword evidence="3" id="KW-1003">Cell membrane</keyword>
<reference evidence="9 10" key="1">
    <citation type="submission" date="2020-07" db="EMBL/GenBank/DDBJ databases">
        <title>Genome of Haloechinothrix sp.</title>
        <authorList>
            <person name="Tang S.-K."/>
            <person name="Yang L."/>
            <person name="Zhu W.-Y."/>
        </authorList>
    </citation>
    <scope>NUCLEOTIDE SEQUENCE [LARGE SCALE GENOMIC DNA]</scope>
    <source>
        <strain evidence="9 10">YIM 98757</strain>
    </source>
</reference>
<feature type="transmembrane region" description="Helical" evidence="7">
    <location>
        <begin position="318"/>
        <end position="337"/>
    </location>
</feature>
<dbReference type="InterPro" id="IPR011701">
    <property type="entry name" value="MFS"/>
</dbReference>
<evidence type="ECO:0000256" key="2">
    <source>
        <dbReference type="ARBA" id="ARBA00022448"/>
    </source>
</evidence>
<dbReference type="GO" id="GO:0022857">
    <property type="term" value="F:transmembrane transporter activity"/>
    <property type="evidence" value="ECO:0007669"/>
    <property type="project" value="InterPro"/>
</dbReference>
<feature type="transmembrane region" description="Helical" evidence="7">
    <location>
        <begin position="30"/>
        <end position="54"/>
    </location>
</feature>
<dbReference type="EMBL" id="JACCKD010000010">
    <property type="protein sequence ID" value="MBA0128195.1"/>
    <property type="molecule type" value="Genomic_DNA"/>
</dbReference>